<dbReference type="SUPFAM" id="SSF69304">
    <property type="entry name" value="Tricorn protease N-terminal domain"/>
    <property type="match status" value="1"/>
</dbReference>
<dbReference type="Gene3D" id="2.120.10.60">
    <property type="entry name" value="Tricorn protease N-terminal domain"/>
    <property type="match status" value="1"/>
</dbReference>
<dbReference type="Gene3D" id="2.120.10.30">
    <property type="entry name" value="TolB, C-terminal domain"/>
    <property type="match status" value="1"/>
</dbReference>
<protein>
    <submittedName>
        <fullName evidence="2">Protein TolB</fullName>
    </submittedName>
</protein>
<accession>A0A1J5TCL9</accession>
<reference evidence="2" key="1">
    <citation type="submission" date="2016-10" db="EMBL/GenBank/DDBJ databases">
        <title>Sequence of Gallionella enrichment culture.</title>
        <authorList>
            <person name="Poehlein A."/>
            <person name="Muehling M."/>
            <person name="Daniel R."/>
        </authorList>
    </citation>
    <scope>NUCLEOTIDE SEQUENCE</scope>
</reference>
<dbReference type="AlphaFoldDB" id="A0A1J5TCL9"/>
<dbReference type="PANTHER" id="PTHR36842:SF1">
    <property type="entry name" value="PROTEIN TOLB"/>
    <property type="match status" value="1"/>
</dbReference>
<comment type="similarity">
    <text evidence="1">Belongs to the TolB family.</text>
</comment>
<proteinExistence type="inferred from homology"/>
<dbReference type="InterPro" id="IPR011659">
    <property type="entry name" value="WD40"/>
</dbReference>
<evidence type="ECO:0000313" key="2">
    <source>
        <dbReference type="EMBL" id="OIR18655.1"/>
    </source>
</evidence>
<gene>
    <name evidence="2" type="primary">tolB_1</name>
    <name evidence="2" type="ORF">GALL_09940</name>
</gene>
<dbReference type="InterPro" id="IPR011042">
    <property type="entry name" value="6-blade_b-propeller_TolB-like"/>
</dbReference>
<name>A0A1J5TCL9_9ZZZZ</name>
<comment type="caution">
    <text evidence="2">The sequence shown here is derived from an EMBL/GenBank/DDBJ whole genome shotgun (WGS) entry which is preliminary data.</text>
</comment>
<sequence length="400" mass="43651">MKKAFLLLTVCLAAGLTSLARGARNIGDVTVGVDARMLSVSVSANTPELNALAREAFNSNGRYHVVPGYGQFNIHFTLVASREVRVDITRGAGRAQFYSQVVRGTSDRNALLRAADVAVEKTNMMGLKGYFASKIAFISERTGHREVYVSDLFFGDVQQITHDRALALGPRWYPDGSRIVYTSYFHSGFPDIFEINLRTYQRTTFASFRGTNTGARFSPNGQMVAEILSGAGNPDLYVGNAQGQRLRQLTHTDAVEASPCFSPDSSEIVYTSDAAGGPQLYVMSARGGAARRLPTAISNYCAEPDWSRGNPNKIAFTIRIGRGYQIAVYDLRERRSQQVSRAPYDGVEPAWLADGRHLLYVARTPSQSRICLLDTETGKTTVISPAALGTVSSVAVLDPR</sequence>
<dbReference type="EMBL" id="MLJW01000002">
    <property type="protein sequence ID" value="OIR18655.1"/>
    <property type="molecule type" value="Genomic_DNA"/>
</dbReference>
<dbReference type="Pfam" id="PF07676">
    <property type="entry name" value="PD40"/>
    <property type="match status" value="3"/>
</dbReference>
<dbReference type="PANTHER" id="PTHR36842">
    <property type="entry name" value="PROTEIN TOLB HOMOLOG"/>
    <property type="match status" value="1"/>
</dbReference>
<organism evidence="2">
    <name type="scientific">mine drainage metagenome</name>
    <dbReference type="NCBI Taxonomy" id="410659"/>
    <lineage>
        <taxon>unclassified sequences</taxon>
        <taxon>metagenomes</taxon>
        <taxon>ecological metagenomes</taxon>
    </lineage>
</organism>
<evidence type="ECO:0000256" key="1">
    <source>
        <dbReference type="ARBA" id="ARBA00009820"/>
    </source>
</evidence>